<dbReference type="Proteomes" id="UP000285652">
    <property type="component" value="Unassembled WGS sequence"/>
</dbReference>
<dbReference type="NCBIfam" id="TIGR00252">
    <property type="entry name" value="YraN family protein"/>
    <property type="match status" value="1"/>
</dbReference>
<dbReference type="EMBL" id="QSVB01000019">
    <property type="protein sequence ID" value="RGN88303.1"/>
    <property type="molecule type" value="Genomic_DNA"/>
</dbReference>
<reference evidence="3 28" key="3">
    <citation type="submission" date="2020-04" db="EMBL/GenBank/DDBJ databases">
        <authorList>
            <person name="Hitch T.C.A."/>
            <person name="Wylensek D."/>
            <person name="Clavel T."/>
        </authorList>
    </citation>
    <scope>NUCLEOTIDE SEQUENCE [LARGE SCALE GENOMIC DNA]</scope>
    <source>
        <strain evidence="3 28">BSM-383-APC-5F</strain>
    </source>
</reference>
<evidence type="ECO:0000313" key="28">
    <source>
        <dbReference type="Proteomes" id="UP000580130"/>
    </source>
</evidence>
<dbReference type="EMBL" id="JABAFX010000007">
    <property type="protein sequence ID" value="NME56692.1"/>
    <property type="molecule type" value="Genomic_DNA"/>
</dbReference>
<dbReference type="Proteomes" id="UP000261055">
    <property type="component" value="Unassembled WGS sequence"/>
</dbReference>
<dbReference type="EMBL" id="QSRA01000016">
    <property type="protein sequence ID" value="RGK81077.1"/>
    <property type="molecule type" value="Genomic_DNA"/>
</dbReference>
<evidence type="ECO:0000313" key="15">
    <source>
        <dbReference type="EMBL" id="VUW95093.1"/>
    </source>
</evidence>
<dbReference type="Proteomes" id="UP000580130">
    <property type="component" value="Unassembled WGS sequence"/>
</dbReference>
<organism evidence="6 20">
    <name type="scientific">Dorea formicigenerans</name>
    <dbReference type="NCBI Taxonomy" id="39486"/>
    <lineage>
        <taxon>Bacteria</taxon>
        <taxon>Bacillati</taxon>
        <taxon>Bacillota</taxon>
        <taxon>Clostridia</taxon>
        <taxon>Lachnospirales</taxon>
        <taxon>Lachnospiraceae</taxon>
        <taxon>Dorea</taxon>
    </lineage>
</organism>
<evidence type="ECO:0000313" key="10">
    <source>
        <dbReference type="EMBL" id="RGW55738.1"/>
    </source>
</evidence>
<dbReference type="PANTHER" id="PTHR34039:SF1">
    <property type="entry name" value="UPF0102 PROTEIN YRAN"/>
    <property type="match status" value="1"/>
</dbReference>
<name>A0A3E4PM42_9FIRM</name>
<dbReference type="Proteomes" id="UP000358366">
    <property type="component" value="Unassembled WGS sequence"/>
</dbReference>
<dbReference type="Proteomes" id="UP000283652">
    <property type="component" value="Unassembled WGS sequence"/>
</dbReference>
<evidence type="ECO:0000313" key="24">
    <source>
        <dbReference type="Proteomes" id="UP000285642"/>
    </source>
</evidence>
<dbReference type="RefSeq" id="WP_005332992.1">
    <property type="nucleotide sequence ID" value="NZ_AP031430.1"/>
</dbReference>
<evidence type="ECO:0000313" key="22">
    <source>
        <dbReference type="Proteomes" id="UP000283652"/>
    </source>
</evidence>
<dbReference type="Proteomes" id="UP000261324">
    <property type="component" value="Unassembled WGS sequence"/>
</dbReference>
<dbReference type="InterPro" id="IPR003509">
    <property type="entry name" value="UPF0102_YraN-like"/>
</dbReference>
<evidence type="ECO:0000313" key="19">
    <source>
        <dbReference type="Proteomes" id="UP000261208"/>
    </source>
</evidence>
<dbReference type="Proteomes" id="UP000260841">
    <property type="component" value="Unassembled WGS sequence"/>
</dbReference>
<evidence type="ECO:0000256" key="1">
    <source>
        <dbReference type="ARBA" id="ARBA00006738"/>
    </source>
</evidence>
<dbReference type="HAMAP" id="MF_00048">
    <property type="entry name" value="UPF0102"/>
    <property type="match status" value="1"/>
</dbReference>
<dbReference type="EMBL" id="QSVQ01000005">
    <property type="protein sequence ID" value="RGO52167.1"/>
    <property type="molecule type" value="Genomic_DNA"/>
</dbReference>
<dbReference type="EMBL" id="QRQQ01000008">
    <property type="protein sequence ID" value="RHN15420.1"/>
    <property type="molecule type" value="Genomic_DNA"/>
</dbReference>
<sequence length="122" mass="13840">MYKKNNRRTGTGYERKAGAYLESLGYKIVTYNYRCRLGEIDLIARDGEYLVFVEVKYRTTGVSGYPAEAVDARKQQTIAKCAMHFLMKQGNDDVPCRFDVVAIAGAEGQEEITLYKDAFTLM</sequence>
<dbReference type="GO" id="GO:0003676">
    <property type="term" value="F:nucleic acid binding"/>
    <property type="evidence" value="ECO:0007669"/>
    <property type="project" value="InterPro"/>
</dbReference>
<dbReference type="Proteomes" id="UP000285642">
    <property type="component" value="Unassembled WGS sequence"/>
</dbReference>
<dbReference type="EMBL" id="QSQQ01000001">
    <property type="protein sequence ID" value="RGK50653.1"/>
    <property type="molecule type" value="Genomic_DNA"/>
</dbReference>
<dbReference type="EMBL" id="QRUK01000002">
    <property type="protein sequence ID" value="RGR61062.1"/>
    <property type="molecule type" value="Genomic_DNA"/>
</dbReference>
<evidence type="ECO:0000313" key="25">
    <source>
        <dbReference type="Proteomes" id="UP000285652"/>
    </source>
</evidence>
<gene>
    <name evidence="15" type="ORF">DFSSTS7063_00454</name>
    <name evidence="13" type="ORF">DW054_03700</name>
    <name evidence="12" type="ORF">DW658_12330</name>
    <name evidence="11" type="ORF">DW924_12950</name>
    <name evidence="10" type="ORF">DWV67_01350</name>
    <name evidence="9" type="ORF">DWY33_01610</name>
    <name evidence="14" type="ORF">DWZ24_09945</name>
    <name evidence="8" type="ORF">DXB12_06170</name>
    <name evidence="7" type="ORF">DXB36_13995</name>
    <name evidence="6" type="ORF">DXC93_11820</name>
    <name evidence="5" type="ORF">DXD10_00630</name>
    <name evidence="4" type="ORF">DXD84_10865</name>
    <name evidence="3" type="ORF">HF855_04420</name>
</gene>
<accession>A0A3E4PM42</accession>
<evidence type="ECO:0000313" key="8">
    <source>
        <dbReference type="EMBL" id="RGO52167.1"/>
    </source>
</evidence>
<evidence type="ECO:0000256" key="2">
    <source>
        <dbReference type="HAMAP-Rule" id="MF_00048"/>
    </source>
</evidence>
<protein>
    <recommendedName>
        <fullName evidence="2">UPF0102 protein DFSSTS7063_00454</fullName>
    </recommendedName>
</protein>
<evidence type="ECO:0000313" key="16">
    <source>
        <dbReference type="Proteomes" id="UP000260664"/>
    </source>
</evidence>
<evidence type="ECO:0000313" key="26">
    <source>
        <dbReference type="Proteomes" id="UP000285666"/>
    </source>
</evidence>
<evidence type="ECO:0000313" key="5">
    <source>
        <dbReference type="EMBL" id="RGK50653.1"/>
    </source>
</evidence>
<dbReference type="Proteomes" id="UP000285666">
    <property type="component" value="Unassembled WGS sequence"/>
</dbReference>
<evidence type="ECO:0000313" key="4">
    <source>
        <dbReference type="EMBL" id="RGI83492.1"/>
    </source>
</evidence>
<reference evidence="16 17" key="1">
    <citation type="submission" date="2018-08" db="EMBL/GenBank/DDBJ databases">
        <title>A genome reference for cultivated species of the human gut microbiota.</title>
        <authorList>
            <person name="Zou Y."/>
            <person name="Xue W."/>
            <person name="Luo G."/>
        </authorList>
    </citation>
    <scope>NUCLEOTIDE SEQUENCE [LARGE SCALE GENOMIC DNA]</scope>
    <source>
        <strain evidence="10 21">AF12-11</strain>
        <strain evidence="9 22">AF25-11</strain>
        <strain evidence="14 25">AF31-13BH</strain>
        <strain evidence="13 23">AF42-21</strain>
        <strain evidence="12 26">AM23-7AC</strain>
        <strain evidence="11 24">AM42-8</strain>
        <strain evidence="8 18">OM02-12</strain>
        <strain evidence="7 17">OM03-2</strain>
        <strain evidence="6 20">TF09-3</strain>
        <strain evidence="5 19">TF11-11</strain>
        <strain evidence="4 16">TM09-19AC</strain>
    </source>
</reference>
<evidence type="ECO:0000313" key="11">
    <source>
        <dbReference type="EMBL" id="RHA67024.1"/>
    </source>
</evidence>
<dbReference type="EMBL" id="CABHNI010000013">
    <property type="protein sequence ID" value="VUW95093.1"/>
    <property type="molecule type" value="Genomic_DNA"/>
</dbReference>
<dbReference type="EMBL" id="QSFS01000016">
    <property type="protein sequence ID" value="RHA67024.1"/>
    <property type="molecule type" value="Genomic_DNA"/>
</dbReference>
<evidence type="ECO:0000313" key="20">
    <source>
        <dbReference type="Proteomes" id="UP000261324"/>
    </source>
</evidence>
<dbReference type="InterPro" id="IPR011856">
    <property type="entry name" value="tRNA_endonuc-like_dom_sf"/>
</dbReference>
<evidence type="ECO:0000313" key="14">
    <source>
        <dbReference type="EMBL" id="RHN15420.1"/>
    </source>
</evidence>
<dbReference type="GeneID" id="92864188"/>
<dbReference type="CDD" id="cd20736">
    <property type="entry name" value="PoNe_Nuclease"/>
    <property type="match status" value="1"/>
</dbReference>
<keyword evidence="18" id="KW-1185">Reference proteome</keyword>
<dbReference type="Proteomes" id="UP000266376">
    <property type="component" value="Unassembled WGS sequence"/>
</dbReference>
<evidence type="ECO:0000313" key="23">
    <source>
        <dbReference type="Proteomes" id="UP000284152"/>
    </source>
</evidence>
<evidence type="ECO:0000313" key="12">
    <source>
        <dbReference type="EMBL" id="RHF77002.1"/>
    </source>
</evidence>
<evidence type="ECO:0000313" key="21">
    <source>
        <dbReference type="Proteomes" id="UP000266376"/>
    </source>
</evidence>
<proteinExistence type="inferred from homology"/>
<dbReference type="InterPro" id="IPR011335">
    <property type="entry name" value="Restrct_endonuc-II-like"/>
</dbReference>
<dbReference type="Gene3D" id="3.40.1350.10">
    <property type="match status" value="1"/>
</dbReference>
<evidence type="ECO:0000313" key="27">
    <source>
        <dbReference type="Proteomes" id="UP000358366"/>
    </source>
</evidence>
<evidence type="ECO:0000313" key="3">
    <source>
        <dbReference type="EMBL" id="NME56692.1"/>
    </source>
</evidence>
<dbReference type="EMBL" id="QRHN01000018">
    <property type="protein sequence ID" value="RHF77002.1"/>
    <property type="molecule type" value="Genomic_DNA"/>
</dbReference>
<reference evidence="15 27" key="2">
    <citation type="submission" date="2019-07" db="EMBL/GenBank/DDBJ databases">
        <authorList>
            <person name="Hibberd C M."/>
            <person name="Gehrig L. J."/>
            <person name="Chang H.-W."/>
            <person name="Venkatesh S."/>
        </authorList>
    </citation>
    <scope>NUCLEOTIDE SEQUENCE [LARGE SCALE GENOMIC DNA]</scope>
    <source>
        <strain evidence="15">Dorea_formicigenerans_SSTS_Bg7063</strain>
    </source>
</reference>
<dbReference type="Pfam" id="PF02021">
    <property type="entry name" value="UPF0102"/>
    <property type="match status" value="1"/>
</dbReference>
<dbReference type="AlphaFoldDB" id="A0A3E4PM42"/>
<evidence type="ECO:0000313" key="9">
    <source>
        <dbReference type="EMBL" id="RGR61062.1"/>
    </source>
</evidence>
<dbReference type="NCBIfam" id="NF009150">
    <property type="entry name" value="PRK12497.1-3"/>
    <property type="match status" value="1"/>
</dbReference>
<evidence type="ECO:0000313" key="13">
    <source>
        <dbReference type="EMBL" id="RHK65346.1"/>
    </source>
</evidence>
<dbReference type="PANTHER" id="PTHR34039">
    <property type="entry name" value="UPF0102 PROTEIN YRAN"/>
    <property type="match status" value="1"/>
</dbReference>
<evidence type="ECO:0000313" key="18">
    <source>
        <dbReference type="Proteomes" id="UP000261055"/>
    </source>
</evidence>
<evidence type="ECO:0000313" key="7">
    <source>
        <dbReference type="EMBL" id="RGN88303.1"/>
    </source>
</evidence>
<dbReference type="SUPFAM" id="SSF52980">
    <property type="entry name" value="Restriction endonuclease-like"/>
    <property type="match status" value="1"/>
</dbReference>
<dbReference type="EMBL" id="QRNS01000004">
    <property type="protein sequence ID" value="RHK65346.1"/>
    <property type="molecule type" value="Genomic_DNA"/>
</dbReference>
<comment type="similarity">
    <text evidence="1 2">Belongs to the UPF0102 family.</text>
</comment>
<dbReference type="Proteomes" id="UP000261208">
    <property type="component" value="Unassembled WGS sequence"/>
</dbReference>
<evidence type="ECO:0000313" key="17">
    <source>
        <dbReference type="Proteomes" id="UP000260841"/>
    </source>
</evidence>
<dbReference type="EMBL" id="QSAJ01000002">
    <property type="protein sequence ID" value="RGW55738.1"/>
    <property type="molecule type" value="Genomic_DNA"/>
</dbReference>
<evidence type="ECO:0000313" key="6">
    <source>
        <dbReference type="EMBL" id="RGK81077.1"/>
    </source>
</evidence>
<dbReference type="Proteomes" id="UP000284152">
    <property type="component" value="Unassembled WGS sequence"/>
</dbReference>
<dbReference type="EMBL" id="QSOI01000013">
    <property type="protein sequence ID" value="RGI83492.1"/>
    <property type="molecule type" value="Genomic_DNA"/>
</dbReference>
<dbReference type="Proteomes" id="UP000260664">
    <property type="component" value="Unassembled WGS sequence"/>
</dbReference>